<protein>
    <submittedName>
        <fullName evidence="1">Zinc finger, CCHC-type containing protein</fullName>
    </submittedName>
</protein>
<dbReference type="InterPro" id="IPR021109">
    <property type="entry name" value="Peptidase_aspartic_dom_sf"/>
</dbReference>
<reference evidence="1" key="1">
    <citation type="journal article" date="2022" name="Int. J. Mol. Sci.">
        <title>Draft Genome of Tanacetum Coccineum: Genomic Comparison of Closely Related Tanacetum-Family Plants.</title>
        <authorList>
            <person name="Yamashiro T."/>
            <person name="Shiraishi A."/>
            <person name="Nakayama K."/>
            <person name="Satake H."/>
        </authorList>
    </citation>
    <scope>NUCLEOTIDE SEQUENCE</scope>
</reference>
<dbReference type="EMBL" id="BQNB010013508">
    <property type="protein sequence ID" value="GJT16847.1"/>
    <property type="molecule type" value="Genomic_DNA"/>
</dbReference>
<feature type="non-terminal residue" evidence="1">
    <location>
        <position position="1"/>
    </location>
</feature>
<dbReference type="Gene3D" id="2.40.70.10">
    <property type="entry name" value="Acid Proteases"/>
    <property type="match status" value="1"/>
</dbReference>
<dbReference type="PANTHER" id="PTHR33067">
    <property type="entry name" value="RNA-DIRECTED DNA POLYMERASE-RELATED"/>
    <property type="match status" value="1"/>
</dbReference>
<evidence type="ECO:0000313" key="2">
    <source>
        <dbReference type="Proteomes" id="UP001151760"/>
    </source>
</evidence>
<name>A0ABQ5BSM5_9ASTR</name>
<comment type="caution">
    <text evidence="1">The sequence shown here is derived from an EMBL/GenBank/DDBJ whole genome shotgun (WGS) entry which is preliminary data.</text>
</comment>
<dbReference type="Proteomes" id="UP001151760">
    <property type="component" value="Unassembled WGS sequence"/>
</dbReference>
<sequence length="138" mass="16013">EDVLVEIAGFIYPMDFVILDIKEDTRKPFILGTTFLTTAKAEIRFDKGTITLKYGKSKTNFGKILEFLCKFEEIEKDEFDLVTPTSIVSKLISEWEERIKLYQEKEMEFNQWRSKVFSDGRSIHVNEGCKVRNDGGVT</sequence>
<evidence type="ECO:0000313" key="1">
    <source>
        <dbReference type="EMBL" id="GJT16847.1"/>
    </source>
</evidence>
<gene>
    <name evidence="1" type="ORF">Tco_0875553</name>
</gene>
<reference evidence="1" key="2">
    <citation type="submission" date="2022-01" db="EMBL/GenBank/DDBJ databases">
        <authorList>
            <person name="Yamashiro T."/>
            <person name="Shiraishi A."/>
            <person name="Satake H."/>
            <person name="Nakayama K."/>
        </authorList>
    </citation>
    <scope>NUCLEOTIDE SEQUENCE</scope>
</reference>
<accession>A0ABQ5BSM5</accession>
<dbReference type="PANTHER" id="PTHR33067:SF9">
    <property type="entry name" value="RNA-DIRECTED DNA POLYMERASE"/>
    <property type="match status" value="1"/>
</dbReference>
<proteinExistence type="predicted"/>
<organism evidence="1 2">
    <name type="scientific">Tanacetum coccineum</name>
    <dbReference type="NCBI Taxonomy" id="301880"/>
    <lineage>
        <taxon>Eukaryota</taxon>
        <taxon>Viridiplantae</taxon>
        <taxon>Streptophyta</taxon>
        <taxon>Embryophyta</taxon>
        <taxon>Tracheophyta</taxon>
        <taxon>Spermatophyta</taxon>
        <taxon>Magnoliopsida</taxon>
        <taxon>eudicotyledons</taxon>
        <taxon>Gunneridae</taxon>
        <taxon>Pentapetalae</taxon>
        <taxon>asterids</taxon>
        <taxon>campanulids</taxon>
        <taxon>Asterales</taxon>
        <taxon>Asteraceae</taxon>
        <taxon>Asteroideae</taxon>
        <taxon>Anthemideae</taxon>
        <taxon>Anthemidinae</taxon>
        <taxon>Tanacetum</taxon>
    </lineage>
</organism>
<keyword evidence="2" id="KW-1185">Reference proteome</keyword>